<keyword evidence="2" id="KW-0238">DNA-binding</keyword>
<dbReference type="SUPFAM" id="SSF46689">
    <property type="entry name" value="Homeodomain-like"/>
    <property type="match status" value="1"/>
</dbReference>
<dbReference type="SUPFAM" id="SSF51215">
    <property type="entry name" value="Regulatory protein AraC"/>
    <property type="match status" value="1"/>
</dbReference>
<evidence type="ECO:0000256" key="1">
    <source>
        <dbReference type="ARBA" id="ARBA00023015"/>
    </source>
</evidence>
<evidence type="ECO:0000313" key="5">
    <source>
        <dbReference type="EMBL" id="REC71137.1"/>
    </source>
</evidence>
<evidence type="ECO:0000313" key="6">
    <source>
        <dbReference type="Proteomes" id="UP000256491"/>
    </source>
</evidence>
<dbReference type="SMART" id="SM00342">
    <property type="entry name" value="HTH_ARAC"/>
    <property type="match status" value="1"/>
</dbReference>
<organism evidence="5 6">
    <name type="scientific">Chryseobacterium rhizosphaerae</name>
    <dbReference type="NCBI Taxonomy" id="395937"/>
    <lineage>
        <taxon>Bacteria</taxon>
        <taxon>Pseudomonadati</taxon>
        <taxon>Bacteroidota</taxon>
        <taxon>Flavobacteriia</taxon>
        <taxon>Flavobacteriales</taxon>
        <taxon>Weeksellaceae</taxon>
        <taxon>Chryseobacterium group</taxon>
        <taxon>Chryseobacterium</taxon>
    </lineage>
</organism>
<sequence>MKSVSNIETEPIIDHSFSVKRLDKYIPYTQSFVRLSYHRILILEKGRGFLLVDNESFEMSGCEFFLLAKGQIYQFEEDSEVTGFSISFGDCFWEKAPSSASNCKAVLFNNATANQHLKPSVTEAEEILLLCKNLLMEYETPPYLNQMDVMAAYLKIIMIKLANIKLVEEETFDSQDYVVYRKFMELLSNQYQSFHAVNNYADLLNITSRKLSEICKRCTHKNAKELINGQIIAEARRLLQFSSYSVKDIAYQLNFGTPEQFSHFFKKNTAISPAAYRSKYMNIGVGIT</sequence>
<dbReference type="Pfam" id="PF12833">
    <property type="entry name" value="HTH_18"/>
    <property type="match status" value="1"/>
</dbReference>
<dbReference type="Proteomes" id="UP000256491">
    <property type="component" value="Unassembled WGS sequence"/>
</dbReference>
<comment type="caution">
    <text evidence="5">The sequence shown here is derived from an EMBL/GenBank/DDBJ whole genome shotgun (WGS) entry which is preliminary data.</text>
</comment>
<accession>A0ABX9IET3</accession>
<dbReference type="InterPro" id="IPR009057">
    <property type="entry name" value="Homeodomain-like_sf"/>
</dbReference>
<reference evidence="5 6" key="1">
    <citation type="journal article" date="2010" name="Syst. Appl. Microbiol.">
        <title>Four new species of Chryseobacterium from the rhizosphere of coastal sand dune plants, Chryseobacterium elymi sp. nov., Chryseobacterium hagamense sp. nov., Chryseobacterium lathyri sp. nov. and Chryseobacterium rhizosphaerae sp. nov.</title>
        <authorList>
            <person name="Cho S.H."/>
            <person name="Lee K.S."/>
            <person name="Shin D.S."/>
            <person name="Han J.H."/>
            <person name="Park K.S."/>
            <person name="Lee C.H."/>
            <person name="Park K.H."/>
            <person name="Kim S.B."/>
        </authorList>
    </citation>
    <scope>NUCLEOTIDE SEQUENCE [LARGE SCALE GENOMIC DNA]</scope>
    <source>
        <strain evidence="5 6">KCTC 22548</strain>
    </source>
</reference>
<dbReference type="PROSITE" id="PS01124">
    <property type="entry name" value="HTH_ARAC_FAMILY_2"/>
    <property type="match status" value="1"/>
</dbReference>
<dbReference type="PANTHER" id="PTHR43280:SF32">
    <property type="entry name" value="TRANSCRIPTIONAL REGULATORY PROTEIN"/>
    <property type="match status" value="1"/>
</dbReference>
<evidence type="ECO:0000256" key="2">
    <source>
        <dbReference type="ARBA" id="ARBA00023125"/>
    </source>
</evidence>
<name>A0ABX9IET3_9FLAO</name>
<dbReference type="PANTHER" id="PTHR43280">
    <property type="entry name" value="ARAC-FAMILY TRANSCRIPTIONAL REGULATOR"/>
    <property type="match status" value="1"/>
</dbReference>
<feature type="domain" description="HTH araC/xylS-type" evidence="4">
    <location>
        <begin position="181"/>
        <end position="279"/>
    </location>
</feature>
<protein>
    <recommendedName>
        <fullName evidence="4">HTH araC/xylS-type domain-containing protein</fullName>
    </recommendedName>
</protein>
<keyword evidence="3" id="KW-0804">Transcription</keyword>
<gene>
    <name evidence="5" type="ORF">DRF57_20960</name>
</gene>
<proteinExistence type="predicted"/>
<evidence type="ECO:0000259" key="4">
    <source>
        <dbReference type="PROSITE" id="PS01124"/>
    </source>
</evidence>
<dbReference type="Gene3D" id="1.10.10.60">
    <property type="entry name" value="Homeodomain-like"/>
    <property type="match status" value="1"/>
</dbReference>
<keyword evidence="6" id="KW-1185">Reference proteome</keyword>
<dbReference type="InterPro" id="IPR018060">
    <property type="entry name" value="HTH_AraC"/>
</dbReference>
<dbReference type="RefSeq" id="WP_115920669.1">
    <property type="nucleotide sequence ID" value="NZ_BJYH01000015.1"/>
</dbReference>
<keyword evidence="1" id="KW-0805">Transcription regulation</keyword>
<dbReference type="InterPro" id="IPR037923">
    <property type="entry name" value="HTH-like"/>
</dbReference>
<dbReference type="EMBL" id="QNUF01000035">
    <property type="protein sequence ID" value="REC71137.1"/>
    <property type="molecule type" value="Genomic_DNA"/>
</dbReference>
<evidence type="ECO:0000256" key="3">
    <source>
        <dbReference type="ARBA" id="ARBA00023163"/>
    </source>
</evidence>